<comment type="caution">
    <text evidence="2">The sequence shown here is derived from an EMBL/GenBank/DDBJ whole genome shotgun (WGS) entry which is preliminary data.</text>
</comment>
<evidence type="ECO:0000256" key="1">
    <source>
        <dbReference type="SAM" id="SignalP"/>
    </source>
</evidence>
<dbReference type="Proteomes" id="UP000198287">
    <property type="component" value="Unassembled WGS sequence"/>
</dbReference>
<dbReference type="AlphaFoldDB" id="A0A226DFU8"/>
<keyword evidence="3" id="KW-1185">Reference proteome</keyword>
<proteinExistence type="predicted"/>
<dbReference type="EMBL" id="LNIX01000021">
    <property type="protein sequence ID" value="OXA43567.1"/>
    <property type="molecule type" value="Genomic_DNA"/>
</dbReference>
<protein>
    <submittedName>
        <fullName evidence="2">Uncharacterized protein</fullName>
    </submittedName>
</protein>
<sequence length="109" mass="11343">MESRHHVTLVLFLTLATVYLLATSVSAGPRGVGCACSLKLDSATPGCIIGIPPAFSGFKCRCRMGMLFFLFPHCVGTRIPCGSGENCQAGCASKECCLMAGGDCNGYDA</sequence>
<evidence type="ECO:0000313" key="2">
    <source>
        <dbReference type="EMBL" id="OXA43567.1"/>
    </source>
</evidence>
<feature type="signal peptide" evidence="1">
    <location>
        <begin position="1"/>
        <end position="27"/>
    </location>
</feature>
<name>A0A226DFU8_FOLCA</name>
<evidence type="ECO:0000313" key="3">
    <source>
        <dbReference type="Proteomes" id="UP000198287"/>
    </source>
</evidence>
<organism evidence="2 3">
    <name type="scientific">Folsomia candida</name>
    <name type="common">Springtail</name>
    <dbReference type="NCBI Taxonomy" id="158441"/>
    <lineage>
        <taxon>Eukaryota</taxon>
        <taxon>Metazoa</taxon>
        <taxon>Ecdysozoa</taxon>
        <taxon>Arthropoda</taxon>
        <taxon>Hexapoda</taxon>
        <taxon>Collembola</taxon>
        <taxon>Entomobryomorpha</taxon>
        <taxon>Isotomoidea</taxon>
        <taxon>Isotomidae</taxon>
        <taxon>Proisotominae</taxon>
        <taxon>Folsomia</taxon>
    </lineage>
</organism>
<reference evidence="2 3" key="1">
    <citation type="submission" date="2015-12" db="EMBL/GenBank/DDBJ databases">
        <title>The genome of Folsomia candida.</title>
        <authorList>
            <person name="Faddeeva A."/>
            <person name="Derks M.F."/>
            <person name="Anvar Y."/>
            <person name="Smit S."/>
            <person name="Van Straalen N."/>
            <person name="Roelofs D."/>
        </authorList>
    </citation>
    <scope>NUCLEOTIDE SEQUENCE [LARGE SCALE GENOMIC DNA]</scope>
    <source>
        <strain evidence="2 3">VU population</strain>
        <tissue evidence="2">Whole body</tissue>
    </source>
</reference>
<gene>
    <name evidence="2" type="ORF">Fcan01_21512</name>
</gene>
<keyword evidence="1" id="KW-0732">Signal</keyword>
<accession>A0A226DFU8</accession>
<feature type="chain" id="PRO_5013347826" evidence="1">
    <location>
        <begin position="28"/>
        <end position="109"/>
    </location>
</feature>